<dbReference type="Proteomes" id="UP000241507">
    <property type="component" value="Chromosome"/>
</dbReference>
<evidence type="ECO:0000256" key="1">
    <source>
        <dbReference type="SAM" id="SignalP"/>
    </source>
</evidence>
<protein>
    <recommendedName>
        <fullName evidence="4">DUF4402 domain-containing protein</fullName>
    </recommendedName>
</protein>
<evidence type="ECO:0000313" key="3">
    <source>
        <dbReference type="Proteomes" id="UP000241507"/>
    </source>
</evidence>
<dbReference type="RefSeq" id="WP_107011010.1">
    <property type="nucleotide sequence ID" value="NZ_CP028136.1"/>
</dbReference>
<reference evidence="3" key="1">
    <citation type="submission" date="2018-03" db="EMBL/GenBank/DDBJ databases">
        <title>Gramella fulva sp. nov., isolated from a dry surface of tidal flat.</title>
        <authorList>
            <person name="Hwang S.H."/>
            <person name="Hwang W.M."/>
            <person name="Kang K."/>
            <person name="Ahn T.-Y."/>
        </authorList>
    </citation>
    <scope>NUCLEOTIDE SEQUENCE [LARGE SCALE GENOMIC DNA]</scope>
    <source>
        <strain evidence="3">SH35</strain>
    </source>
</reference>
<feature type="signal peptide" evidence="1">
    <location>
        <begin position="1"/>
        <end position="18"/>
    </location>
</feature>
<evidence type="ECO:0000313" key="2">
    <source>
        <dbReference type="EMBL" id="AVR44232.1"/>
    </source>
</evidence>
<dbReference type="EMBL" id="CP028136">
    <property type="protein sequence ID" value="AVR44232.1"/>
    <property type="molecule type" value="Genomic_DNA"/>
</dbReference>
<name>A0A2R3Z1W3_9FLAO</name>
<keyword evidence="1" id="KW-0732">Signal</keyword>
<dbReference type="KEGG" id="grs:C7S20_02560"/>
<dbReference type="InterPro" id="IPR025514">
    <property type="entry name" value="DUF4402"/>
</dbReference>
<dbReference type="OrthoDB" id="9889931at2"/>
<sequence>MKMLFLFFLLLQVSAVSAQNIFISVTQELNFGDFYLLNSSQNATIRVAPTGEWSNTGNATQINPNHSPAIFSISTDSTTPIMVQVHTTPGVMTNSEGLQVELLSEETNTVYTLQKDHSLEIPIGGILKIHNGEALNGTFSGNLSLWATIINE</sequence>
<gene>
    <name evidence="2" type="ORF">C7S20_02560</name>
</gene>
<feature type="chain" id="PRO_5015332947" description="DUF4402 domain-containing protein" evidence="1">
    <location>
        <begin position="19"/>
        <end position="152"/>
    </location>
</feature>
<dbReference type="Pfam" id="PF14352">
    <property type="entry name" value="DUF4402"/>
    <property type="match status" value="1"/>
</dbReference>
<proteinExistence type="predicted"/>
<accession>A0A2R3Z1W3</accession>
<dbReference type="AlphaFoldDB" id="A0A2R3Z1W3"/>
<organism evidence="2 3">
    <name type="scientific">Christiangramia fulva</name>
    <dbReference type="NCBI Taxonomy" id="2126553"/>
    <lineage>
        <taxon>Bacteria</taxon>
        <taxon>Pseudomonadati</taxon>
        <taxon>Bacteroidota</taxon>
        <taxon>Flavobacteriia</taxon>
        <taxon>Flavobacteriales</taxon>
        <taxon>Flavobacteriaceae</taxon>
        <taxon>Christiangramia</taxon>
    </lineage>
</organism>
<keyword evidence="3" id="KW-1185">Reference proteome</keyword>
<evidence type="ECO:0008006" key="4">
    <source>
        <dbReference type="Google" id="ProtNLM"/>
    </source>
</evidence>